<reference evidence="1 2" key="1">
    <citation type="submission" date="2016-11" db="EMBL/GenBank/DDBJ databases">
        <title>Complete Genome Sequence of Bradyrhizobium sp. strain J5, an isolated from soybean nodule in Hokkaido.</title>
        <authorList>
            <person name="Kanehara K."/>
        </authorList>
    </citation>
    <scope>NUCLEOTIDE SEQUENCE [LARGE SCALE GENOMIC DNA]</scope>
    <source>
        <strain evidence="1 2">J5</strain>
    </source>
</reference>
<keyword evidence="1" id="KW-0808">Transferase</keyword>
<dbReference type="OrthoDB" id="8181014at2"/>
<evidence type="ECO:0000313" key="2">
    <source>
        <dbReference type="Proteomes" id="UP000181962"/>
    </source>
</evidence>
<dbReference type="InterPro" id="IPR011990">
    <property type="entry name" value="TPR-like_helical_dom_sf"/>
</dbReference>
<dbReference type="Gene3D" id="1.25.40.10">
    <property type="entry name" value="Tetratricopeptide repeat domain"/>
    <property type="match status" value="1"/>
</dbReference>
<gene>
    <name evidence="1" type="ORF">BKD09_03665</name>
</gene>
<dbReference type="AlphaFoldDB" id="A0A1L3F289"/>
<evidence type="ECO:0000313" key="1">
    <source>
        <dbReference type="EMBL" id="APG07418.1"/>
    </source>
</evidence>
<protein>
    <submittedName>
        <fullName evidence="1">Prenyltransferase</fullName>
    </submittedName>
</protein>
<dbReference type="SUPFAM" id="SSF48452">
    <property type="entry name" value="TPR-like"/>
    <property type="match status" value="1"/>
</dbReference>
<dbReference type="Proteomes" id="UP000181962">
    <property type="component" value="Chromosome"/>
</dbReference>
<dbReference type="RefSeq" id="WP_071908889.1">
    <property type="nucleotide sequence ID" value="NZ_CP017637.1"/>
</dbReference>
<organism evidence="1 2">
    <name type="scientific">Bradyrhizobium japonicum</name>
    <dbReference type="NCBI Taxonomy" id="375"/>
    <lineage>
        <taxon>Bacteria</taxon>
        <taxon>Pseudomonadati</taxon>
        <taxon>Pseudomonadota</taxon>
        <taxon>Alphaproteobacteria</taxon>
        <taxon>Hyphomicrobiales</taxon>
        <taxon>Nitrobacteraceae</taxon>
        <taxon>Bradyrhizobium</taxon>
    </lineage>
</organism>
<dbReference type="EMBL" id="CP017637">
    <property type="protein sequence ID" value="APG07418.1"/>
    <property type="molecule type" value="Genomic_DNA"/>
</dbReference>
<dbReference type="GO" id="GO:0016740">
    <property type="term" value="F:transferase activity"/>
    <property type="evidence" value="ECO:0007669"/>
    <property type="project" value="UniProtKB-KW"/>
</dbReference>
<sequence>MTSDGPSAVLSSDEIEAIARDAIAEAQAGRTQAALHKLMPLRKAQPRQPEAAMALLRVVHDRCLQREAAIDVLSEVAQSHDQDFWILSTVGLCLEAARDIDDLNAPPPDIALFRLVVEKLSGLAKVHEGQPEQEPILEGLATAARMLSRQQDAIAESSYRKLTELNPQNSTHHYNLGLFYKTRGRFADGATANQIAASLANEVTESYEWNLGICATGAKNASLALDVWRRMGLAIEIGRFGLPECSLSQCKVKLAERPLAERTADQDDPGAEETIWIERLSPCHGIVRSVLYQKLGVDYGDVILIDGAPITHHTYGEVQVPVFPHLATLERRNYQLFDFAGTQDSARQLADLTAELDEDAVVYSHSESFVMICANCWRDPDLDHDRHEAIEKHVVTGRIAAPAGMAPARLLELIDKAIEKQERRCQLYAPDLCKAAGLVAREAIDRRRFVLLTGN</sequence>
<proteinExistence type="predicted"/>
<name>A0A1L3F289_BRAJP</name>
<accession>A0A1L3F289</accession>